<protein>
    <recommendedName>
        <fullName evidence="5">Retrotransposon gag domain-containing protein</fullName>
    </recommendedName>
</protein>
<keyword evidence="4" id="KW-1185">Reference proteome</keyword>
<name>A0AAE0USN7_9TELE</name>
<evidence type="ECO:0000256" key="1">
    <source>
        <dbReference type="ARBA" id="ARBA00022614"/>
    </source>
</evidence>
<evidence type="ECO:0000313" key="4">
    <source>
        <dbReference type="Proteomes" id="UP001274896"/>
    </source>
</evidence>
<dbReference type="PANTHER" id="PTHR24106">
    <property type="entry name" value="NACHT, LRR AND CARD DOMAINS-CONTAINING"/>
    <property type="match status" value="1"/>
</dbReference>
<evidence type="ECO:0000256" key="2">
    <source>
        <dbReference type="ARBA" id="ARBA00022737"/>
    </source>
</evidence>
<dbReference type="InterPro" id="IPR001611">
    <property type="entry name" value="Leu-rich_rpt"/>
</dbReference>
<dbReference type="InterPro" id="IPR032675">
    <property type="entry name" value="LRR_dom_sf"/>
</dbReference>
<dbReference type="Gene3D" id="3.80.10.10">
    <property type="entry name" value="Ribonuclease Inhibitor"/>
    <property type="match status" value="1"/>
</dbReference>
<organism evidence="3 4">
    <name type="scientific">Hemibagrus guttatus</name>
    <dbReference type="NCBI Taxonomy" id="175788"/>
    <lineage>
        <taxon>Eukaryota</taxon>
        <taxon>Metazoa</taxon>
        <taxon>Chordata</taxon>
        <taxon>Craniata</taxon>
        <taxon>Vertebrata</taxon>
        <taxon>Euteleostomi</taxon>
        <taxon>Actinopterygii</taxon>
        <taxon>Neopterygii</taxon>
        <taxon>Teleostei</taxon>
        <taxon>Ostariophysi</taxon>
        <taxon>Siluriformes</taxon>
        <taxon>Bagridae</taxon>
        <taxon>Hemibagrus</taxon>
    </lineage>
</organism>
<accession>A0AAE0USN7</accession>
<dbReference type="SMART" id="SM00368">
    <property type="entry name" value="LRR_RI"/>
    <property type="match status" value="2"/>
</dbReference>
<dbReference type="InterPro" id="IPR051261">
    <property type="entry name" value="NLR"/>
</dbReference>
<proteinExistence type="predicted"/>
<dbReference type="AlphaFoldDB" id="A0AAE0USN7"/>
<evidence type="ECO:0000313" key="3">
    <source>
        <dbReference type="EMBL" id="KAK3517640.1"/>
    </source>
</evidence>
<dbReference type="SUPFAM" id="SSF52047">
    <property type="entry name" value="RNI-like"/>
    <property type="match status" value="1"/>
</dbReference>
<dbReference type="Proteomes" id="UP001274896">
    <property type="component" value="Unassembled WGS sequence"/>
</dbReference>
<reference evidence="3" key="1">
    <citation type="submission" date="2023-06" db="EMBL/GenBank/DDBJ databases">
        <title>Male Hemibagrus guttatus genome.</title>
        <authorList>
            <person name="Bian C."/>
        </authorList>
    </citation>
    <scope>NUCLEOTIDE SEQUENCE</scope>
    <source>
        <strain evidence="3">Male_cb2023</strain>
        <tissue evidence="3">Muscle</tissue>
    </source>
</reference>
<sequence>MASPNSSQTRDFASATTRAAARLACGGPTSQPGSIELVLQHDSISPTSGVHRWVRGLVPRQAPETLQPYLQMAASTMEEENMVHSDSMSPTSLGIWLKLFQSEVKGNYYFAGVVCEVFEYPAGEKDISLQLKELCQGPDMAADYAIKFRTLAAQWGWNNAALWAVSREGLNPALQAEMVCREHYRQSLRILAILVQLCECGVSDEGCAALTSALRSNPSHLRELNLSWNNLGDSGVKSLSAVLENPHCKLEILGLSHRCLSMSTDSNMEQPMAKPKEIKHQLLKGRDACPMVCASTAAPWDIWTCSLLKKGRLVDEKGASEISARAFSRSSRFHLRGLPARLIYRSPRVSFHAFRFCLPFSLLQRLNKQLKCILVSVPVLFITEYRTAPSEQRSMSAPDPLHELVEALRRALASMPGSTAPTNFSASAAASPSPPVIASPVAAPALYSGAAEDCNGFLLQCSLALEMQPHSYPDDRAKVAFIVSHLGGKALRWAEPL</sequence>
<dbReference type="Pfam" id="PF13516">
    <property type="entry name" value="LRR_6"/>
    <property type="match status" value="1"/>
</dbReference>
<dbReference type="EMBL" id="JAUCMX010000018">
    <property type="protein sequence ID" value="KAK3517640.1"/>
    <property type="molecule type" value="Genomic_DNA"/>
</dbReference>
<evidence type="ECO:0008006" key="5">
    <source>
        <dbReference type="Google" id="ProtNLM"/>
    </source>
</evidence>
<keyword evidence="2" id="KW-0677">Repeat</keyword>
<keyword evidence="1" id="KW-0433">Leucine-rich repeat</keyword>
<comment type="caution">
    <text evidence="3">The sequence shown here is derived from an EMBL/GenBank/DDBJ whole genome shotgun (WGS) entry which is preliminary data.</text>
</comment>
<gene>
    <name evidence="3" type="ORF">QTP70_013767</name>
</gene>